<keyword evidence="3 5" id="KW-0547">Nucleotide-binding</keyword>
<dbReference type="PANTHER" id="PTHR45832">
    <property type="entry name" value="SERINE/THREONINE-PROTEIN KINASE SAMKA-RELATED-RELATED"/>
    <property type="match status" value="1"/>
</dbReference>
<dbReference type="InterPro" id="IPR000719">
    <property type="entry name" value="Prot_kinase_dom"/>
</dbReference>
<feature type="domain" description="Protein kinase" evidence="8">
    <location>
        <begin position="449"/>
        <end position="511"/>
    </location>
</feature>
<organism evidence="9 10">
    <name type="scientific">Cyanistes caeruleus</name>
    <name type="common">Eurasian blue tit</name>
    <name type="synonym">Parus caeruleus</name>
    <dbReference type="NCBI Taxonomy" id="156563"/>
    <lineage>
        <taxon>Eukaryota</taxon>
        <taxon>Metazoa</taxon>
        <taxon>Chordata</taxon>
        <taxon>Craniata</taxon>
        <taxon>Vertebrata</taxon>
        <taxon>Euteleostomi</taxon>
        <taxon>Archelosauria</taxon>
        <taxon>Archosauria</taxon>
        <taxon>Dinosauria</taxon>
        <taxon>Saurischia</taxon>
        <taxon>Theropoda</taxon>
        <taxon>Coelurosauria</taxon>
        <taxon>Aves</taxon>
        <taxon>Neognathae</taxon>
        <taxon>Neoaves</taxon>
        <taxon>Telluraves</taxon>
        <taxon>Australaves</taxon>
        <taxon>Passeriformes</taxon>
        <taxon>Paridae</taxon>
        <taxon>Cyanistes</taxon>
    </lineage>
</organism>
<dbReference type="InterPro" id="IPR017441">
    <property type="entry name" value="Protein_kinase_ATP_BS"/>
</dbReference>
<keyword evidence="10" id="KW-1185">Reference proteome</keyword>
<evidence type="ECO:0000256" key="4">
    <source>
        <dbReference type="ARBA" id="ARBA00022840"/>
    </source>
</evidence>
<feature type="region of interest" description="Disordered" evidence="7">
    <location>
        <begin position="393"/>
        <end position="429"/>
    </location>
</feature>
<evidence type="ECO:0000256" key="3">
    <source>
        <dbReference type="ARBA" id="ARBA00022741"/>
    </source>
</evidence>
<evidence type="ECO:0000256" key="1">
    <source>
        <dbReference type="ARBA" id="ARBA00008874"/>
    </source>
</evidence>
<dbReference type="Gene3D" id="3.30.200.20">
    <property type="entry name" value="Phosphorylase Kinase, domain 1"/>
    <property type="match status" value="1"/>
</dbReference>
<evidence type="ECO:0000313" key="10">
    <source>
        <dbReference type="Proteomes" id="UP000694410"/>
    </source>
</evidence>
<dbReference type="SUPFAM" id="SSF56112">
    <property type="entry name" value="Protein kinase-like (PK-like)"/>
    <property type="match status" value="1"/>
</dbReference>
<evidence type="ECO:0000256" key="7">
    <source>
        <dbReference type="SAM" id="MobiDB-lite"/>
    </source>
</evidence>
<feature type="compositionally biased region" description="Low complexity" evidence="7">
    <location>
        <begin position="410"/>
        <end position="419"/>
    </location>
</feature>
<dbReference type="PANTHER" id="PTHR45832:SF22">
    <property type="entry name" value="SERINE_THREONINE-PROTEIN KINASE SAMKA-RELATED"/>
    <property type="match status" value="1"/>
</dbReference>
<dbReference type="EC" id="2.7.11.1" evidence="2"/>
<name>A0A8C0U793_CYACU</name>
<keyword evidence="4 5" id="KW-0067">ATP-binding</keyword>
<evidence type="ECO:0000256" key="5">
    <source>
        <dbReference type="PROSITE-ProRule" id="PRU10141"/>
    </source>
</evidence>
<proteinExistence type="inferred from homology"/>
<dbReference type="InterPro" id="IPR011009">
    <property type="entry name" value="Kinase-like_dom_sf"/>
</dbReference>
<dbReference type="Ensembl" id="ENSCCET00000007125.1">
    <property type="protein sequence ID" value="ENSCCEP00000004261.1"/>
    <property type="gene ID" value="ENSCCEG00000004746.1"/>
</dbReference>
<evidence type="ECO:0000259" key="8">
    <source>
        <dbReference type="PROSITE" id="PS50011"/>
    </source>
</evidence>
<dbReference type="AlphaFoldDB" id="A0A8C0U793"/>
<feature type="coiled-coil region" evidence="6">
    <location>
        <begin position="154"/>
        <end position="377"/>
    </location>
</feature>
<dbReference type="PROSITE" id="PS00107">
    <property type="entry name" value="PROTEIN_KINASE_ATP"/>
    <property type="match status" value="1"/>
</dbReference>
<dbReference type="Proteomes" id="UP000694410">
    <property type="component" value="Unplaced"/>
</dbReference>
<dbReference type="Pfam" id="PF00069">
    <property type="entry name" value="Pkinase"/>
    <property type="match status" value="1"/>
</dbReference>
<reference evidence="9" key="1">
    <citation type="submission" date="2025-08" db="UniProtKB">
        <authorList>
            <consortium name="Ensembl"/>
        </authorList>
    </citation>
    <scope>IDENTIFICATION</scope>
</reference>
<dbReference type="GO" id="GO:0005524">
    <property type="term" value="F:ATP binding"/>
    <property type="evidence" value="ECO:0007669"/>
    <property type="project" value="UniProtKB-UniRule"/>
</dbReference>
<evidence type="ECO:0000256" key="6">
    <source>
        <dbReference type="SAM" id="Coils"/>
    </source>
</evidence>
<evidence type="ECO:0000256" key="2">
    <source>
        <dbReference type="ARBA" id="ARBA00012513"/>
    </source>
</evidence>
<keyword evidence="6" id="KW-0175">Coiled coil</keyword>
<accession>A0A8C0U793</accession>
<evidence type="ECO:0000313" key="9">
    <source>
        <dbReference type="Ensembl" id="ENSCCEP00000004261.1"/>
    </source>
</evidence>
<feature type="binding site" evidence="5">
    <location>
        <position position="478"/>
    </location>
    <ligand>
        <name>ATP</name>
        <dbReference type="ChEBI" id="CHEBI:30616"/>
    </ligand>
</feature>
<reference evidence="9" key="2">
    <citation type="submission" date="2025-09" db="UniProtKB">
        <authorList>
            <consortium name="Ensembl"/>
        </authorList>
    </citation>
    <scope>IDENTIFICATION</scope>
</reference>
<dbReference type="InterPro" id="IPR051931">
    <property type="entry name" value="PAK3-like"/>
</dbReference>
<protein>
    <recommendedName>
        <fullName evidence="2">non-specific serine/threonine protein kinase</fullName>
        <ecNumber evidence="2">2.7.11.1</ecNumber>
    </recommendedName>
</protein>
<dbReference type="GO" id="GO:0004674">
    <property type="term" value="F:protein serine/threonine kinase activity"/>
    <property type="evidence" value="ECO:0007669"/>
    <property type="project" value="UniProtKB-EC"/>
</dbReference>
<dbReference type="PROSITE" id="PS50011">
    <property type="entry name" value="PROTEIN_KINASE_DOM"/>
    <property type="match status" value="1"/>
</dbReference>
<comment type="similarity">
    <text evidence="1">Belongs to the protein kinase superfamily. STE Ser/Thr protein kinase family. STE20 subfamily.</text>
</comment>
<sequence>MEQVRRAVGRAFSSVSCRKLFNGLRRRLKRGRSQVHGLAPTGEILASQDSSAQARKVEQQQSRDQVQSALEFRWKELAAFGRNRPSSLERAFEVAAEPEEESQLQRDLRKEEVPQAVPKFQVSCAQRPAHRHLEKLLQEFSRQGHILSQVCSEKAALAQENAALQARLAATERELRGLSEQLGEARSEKQSLECSLLEAQQQVLELEITRSHLEGQVRTAMQAKEVILEDVRGLRRELQALRSLSQQQLEEMAQQLRSAEEQFSQGLRLWQSAQEEEKRKLLQEQERQLEQQRLEAWEQLEQRENLVAELQHQEATLLQRVHQLQRKLNHRQRKVELLRQELEEQQEDWQDELQAVVQEAQWKMKAMQERHKEEMKRMQQMLQYRLAEQEQMDVGAAAASSKGAFPPQPENLSRSSSSRPRQESEQRKEKHCLKLLRSVVSVGDPEKKYTGWELIGSGAFGTVYKAFDTATGQAVAVKELDLQHQGCEDVLKEILVMREYKNPNIVTYLER</sequence>